<dbReference type="PANTHER" id="PTHR38248:SF2">
    <property type="entry name" value="FUNK1 11"/>
    <property type="match status" value="1"/>
</dbReference>
<dbReference type="OrthoDB" id="2757790at2759"/>
<feature type="non-terminal residue" evidence="2">
    <location>
        <position position="131"/>
    </location>
</feature>
<dbReference type="GO" id="GO:0005524">
    <property type="term" value="F:ATP binding"/>
    <property type="evidence" value="ECO:0007669"/>
    <property type="project" value="InterPro"/>
</dbReference>
<dbReference type="EMBL" id="KV427623">
    <property type="protein sequence ID" value="KZT06650.1"/>
    <property type="molecule type" value="Genomic_DNA"/>
</dbReference>
<dbReference type="GO" id="GO:0004672">
    <property type="term" value="F:protein kinase activity"/>
    <property type="evidence" value="ECO:0007669"/>
    <property type="project" value="InterPro"/>
</dbReference>
<keyword evidence="3" id="KW-1185">Reference proteome</keyword>
<organism evidence="2 3">
    <name type="scientific">Laetiporus sulphureus 93-53</name>
    <dbReference type="NCBI Taxonomy" id="1314785"/>
    <lineage>
        <taxon>Eukaryota</taxon>
        <taxon>Fungi</taxon>
        <taxon>Dikarya</taxon>
        <taxon>Basidiomycota</taxon>
        <taxon>Agaricomycotina</taxon>
        <taxon>Agaricomycetes</taxon>
        <taxon>Polyporales</taxon>
        <taxon>Laetiporus</taxon>
    </lineage>
</organism>
<dbReference type="InterPro" id="IPR000719">
    <property type="entry name" value="Prot_kinase_dom"/>
</dbReference>
<dbReference type="GeneID" id="63820501"/>
<accession>A0A165EBA3</accession>
<dbReference type="STRING" id="1314785.A0A165EBA3"/>
<dbReference type="SUPFAM" id="SSF56112">
    <property type="entry name" value="Protein kinase-like (PK-like)"/>
    <property type="match status" value="1"/>
</dbReference>
<evidence type="ECO:0000313" key="2">
    <source>
        <dbReference type="EMBL" id="KZT06650.1"/>
    </source>
</evidence>
<gene>
    <name evidence="2" type="ORF">LAESUDRAFT_638066</name>
</gene>
<dbReference type="InterPro" id="IPR011009">
    <property type="entry name" value="Kinase-like_dom_sf"/>
</dbReference>
<evidence type="ECO:0000259" key="1">
    <source>
        <dbReference type="PROSITE" id="PS50011"/>
    </source>
</evidence>
<feature type="domain" description="Protein kinase" evidence="1">
    <location>
        <begin position="1"/>
        <end position="131"/>
    </location>
</feature>
<dbReference type="AlphaFoldDB" id="A0A165EBA3"/>
<proteinExistence type="predicted"/>
<sequence length="131" mass="15343">HAHYRVVLDIAGYSLPHLQSSKELLRSTRDVLDAMMDAYKKAKKIHRDLSARNIVLFRKPGEDRRTGYLIDWEFCCDVNRAPGGREWLITGTWQFMSVNVLTTSNYRHVIQDDMESLLYVVLYCAARWLNH</sequence>
<name>A0A165EBA3_9APHY</name>
<dbReference type="RefSeq" id="XP_040764390.1">
    <property type="nucleotide sequence ID" value="XM_040903470.1"/>
</dbReference>
<dbReference type="Pfam" id="PF17667">
    <property type="entry name" value="Pkinase_fungal"/>
    <property type="match status" value="1"/>
</dbReference>
<protein>
    <recommendedName>
        <fullName evidence="1">Protein kinase domain-containing protein</fullName>
    </recommendedName>
</protein>
<evidence type="ECO:0000313" key="3">
    <source>
        <dbReference type="Proteomes" id="UP000076871"/>
    </source>
</evidence>
<dbReference type="PANTHER" id="PTHR38248">
    <property type="entry name" value="FUNK1 6"/>
    <property type="match status" value="1"/>
</dbReference>
<dbReference type="PROSITE" id="PS50011">
    <property type="entry name" value="PROTEIN_KINASE_DOM"/>
    <property type="match status" value="1"/>
</dbReference>
<dbReference type="InParanoid" id="A0A165EBA3"/>
<dbReference type="Gene3D" id="1.10.510.10">
    <property type="entry name" value="Transferase(Phosphotransferase) domain 1"/>
    <property type="match status" value="1"/>
</dbReference>
<reference evidence="2 3" key="1">
    <citation type="journal article" date="2016" name="Mol. Biol. Evol.">
        <title>Comparative Genomics of Early-Diverging Mushroom-Forming Fungi Provides Insights into the Origins of Lignocellulose Decay Capabilities.</title>
        <authorList>
            <person name="Nagy L.G."/>
            <person name="Riley R."/>
            <person name="Tritt A."/>
            <person name="Adam C."/>
            <person name="Daum C."/>
            <person name="Floudas D."/>
            <person name="Sun H."/>
            <person name="Yadav J.S."/>
            <person name="Pangilinan J."/>
            <person name="Larsson K.H."/>
            <person name="Matsuura K."/>
            <person name="Barry K."/>
            <person name="Labutti K."/>
            <person name="Kuo R."/>
            <person name="Ohm R.A."/>
            <person name="Bhattacharya S.S."/>
            <person name="Shirouzu T."/>
            <person name="Yoshinaga Y."/>
            <person name="Martin F.M."/>
            <person name="Grigoriev I.V."/>
            <person name="Hibbett D.S."/>
        </authorList>
    </citation>
    <scope>NUCLEOTIDE SEQUENCE [LARGE SCALE GENOMIC DNA]</scope>
    <source>
        <strain evidence="2 3">93-53</strain>
    </source>
</reference>
<feature type="non-terminal residue" evidence="2">
    <location>
        <position position="1"/>
    </location>
</feature>
<dbReference type="Proteomes" id="UP000076871">
    <property type="component" value="Unassembled WGS sequence"/>
</dbReference>
<dbReference type="InterPro" id="IPR040976">
    <property type="entry name" value="Pkinase_fungal"/>
</dbReference>